<reference evidence="8" key="1">
    <citation type="journal article" date="2020" name="mSystems">
        <title>Genome- and Community-Level Interaction Insights into Carbon Utilization and Element Cycling Functions of Hydrothermarchaeota in Hydrothermal Sediment.</title>
        <authorList>
            <person name="Zhou Z."/>
            <person name="Liu Y."/>
            <person name="Xu W."/>
            <person name="Pan J."/>
            <person name="Luo Z.H."/>
            <person name="Li M."/>
        </authorList>
    </citation>
    <scope>NUCLEOTIDE SEQUENCE [LARGE SCALE GENOMIC DNA]</scope>
    <source>
        <strain evidence="8">HyVt-324</strain>
    </source>
</reference>
<keyword evidence="3 6" id="KW-0812">Transmembrane</keyword>
<keyword evidence="4 6" id="KW-1133">Transmembrane helix</keyword>
<evidence type="ECO:0000256" key="5">
    <source>
        <dbReference type="ARBA" id="ARBA00023136"/>
    </source>
</evidence>
<evidence type="ECO:0000256" key="6">
    <source>
        <dbReference type="SAM" id="Phobius"/>
    </source>
</evidence>
<dbReference type="AlphaFoldDB" id="A0A7V1FTF8"/>
<dbReference type="SUPFAM" id="SSF160355">
    <property type="entry name" value="Bacterial polysaccharide co-polymerase-like"/>
    <property type="match status" value="1"/>
</dbReference>
<sequence length="343" mass="37841">MGEIDLIELARGLWQEKWVIIGVTAVVTLCALVYSLMLSPVYETSARTIPPRAADVAPLNLGRAQAGLSELDPSGVYAIFIRNLTAETTRRNFFVQHYRPFLIEQGSAATRDELTRRMREDIVVRRPDERNNPHITEILVQASDPEIAAEWNNIFLQMAADEAFGDLTANTVLEIKNKKTVLERRIEVLREFATTQREDRIARLKDALNVAEAVGVDAPQVTAGRTAAEDELSQMIDGNLAYMRGSKAIQAELELLQARENEDPYIGELRNLQQQINLLSLVNPAPKGAALFTLDSAAEIPDGPIEPRKKIIVGAGIVLGGMLGSVIALVRIAIRKRKVSSAI</sequence>
<feature type="domain" description="Polysaccharide chain length determinant N-terminal" evidence="7">
    <location>
        <begin position="3"/>
        <end position="90"/>
    </location>
</feature>
<dbReference type="PANTHER" id="PTHR32309:SF13">
    <property type="entry name" value="FERRIC ENTEROBACTIN TRANSPORT PROTEIN FEPE"/>
    <property type="match status" value="1"/>
</dbReference>
<evidence type="ECO:0000256" key="4">
    <source>
        <dbReference type="ARBA" id="ARBA00022989"/>
    </source>
</evidence>
<evidence type="ECO:0000259" key="7">
    <source>
        <dbReference type="Pfam" id="PF02706"/>
    </source>
</evidence>
<feature type="transmembrane region" description="Helical" evidence="6">
    <location>
        <begin position="18"/>
        <end position="42"/>
    </location>
</feature>
<dbReference type="GO" id="GO:0005886">
    <property type="term" value="C:plasma membrane"/>
    <property type="evidence" value="ECO:0007669"/>
    <property type="project" value="UniProtKB-SubCell"/>
</dbReference>
<evidence type="ECO:0000256" key="3">
    <source>
        <dbReference type="ARBA" id="ARBA00022692"/>
    </source>
</evidence>
<dbReference type="PANTHER" id="PTHR32309">
    <property type="entry name" value="TYROSINE-PROTEIN KINASE"/>
    <property type="match status" value="1"/>
</dbReference>
<dbReference type="GO" id="GO:0004713">
    <property type="term" value="F:protein tyrosine kinase activity"/>
    <property type="evidence" value="ECO:0007669"/>
    <property type="project" value="TreeGrafter"/>
</dbReference>
<dbReference type="Pfam" id="PF02706">
    <property type="entry name" value="Wzz"/>
    <property type="match status" value="1"/>
</dbReference>
<dbReference type="Proteomes" id="UP000885703">
    <property type="component" value="Unassembled WGS sequence"/>
</dbReference>
<organism evidence="8">
    <name type="scientific">Halopseudomonas xinjiangensis</name>
    <dbReference type="NCBI Taxonomy" id="487184"/>
    <lineage>
        <taxon>Bacteria</taxon>
        <taxon>Pseudomonadati</taxon>
        <taxon>Pseudomonadota</taxon>
        <taxon>Gammaproteobacteria</taxon>
        <taxon>Pseudomonadales</taxon>
        <taxon>Pseudomonadaceae</taxon>
        <taxon>Halopseudomonas</taxon>
    </lineage>
</organism>
<dbReference type="EMBL" id="DRFO01000039">
    <property type="protein sequence ID" value="HDZ58036.1"/>
    <property type="molecule type" value="Genomic_DNA"/>
</dbReference>
<proteinExistence type="predicted"/>
<evidence type="ECO:0000256" key="1">
    <source>
        <dbReference type="ARBA" id="ARBA00004651"/>
    </source>
</evidence>
<name>A0A7V1FTF8_9GAMM</name>
<dbReference type="Gene3D" id="3.30.1890.10">
    <property type="entry name" value="FepE-like"/>
    <property type="match status" value="1"/>
</dbReference>
<accession>A0A7V1FTF8</accession>
<keyword evidence="2" id="KW-1003">Cell membrane</keyword>
<evidence type="ECO:0000313" key="8">
    <source>
        <dbReference type="EMBL" id="HDZ58036.1"/>
    </source>
</evidence>
<comment type="subcellular location">
    <subcellularLocation>
        <location evidence="1">Cell membrane</location>
        <topology evidence="1">Multi-pass membrane protein</topology>
    </subcellularLocation>
</comment>
<gene>
    <name evidence="8" type="ORF">ENH64_16390</name>
</gene>
<dbReference type="InterPro" id="IPR050445">
    <property type="entry name" value="Bact_polysacc_biosynth/exp"/>
</dbReference>
<evidence type="ECO:0000256" key="2">
    <source>
        <dbReference type="ARBA" id="ARBA00022475"/>
    </source>
</evidence>
<feature type="transmembrane region" description="Helical" evidence="6">
    <location>
        <begin position="311"/>
        <end position="334"/>
    </location>
</feature>
<comment type="caution">
    <text evidence="8">The sequence shown here is derived from an EMBL/GenBank/DDBJ whole genome shotgun (WGS) entry which is preliminary data.</text>
</comment>
<dbReference type="InterPro" id="IPR003856">
    <property type="entry name" value="LPS_length_determ_N"/>
</dbReference>
<keyword evidence="5 6" id="KW-0472">Membrane</keyword>
<protein>
    <submittedName>
        <fullName evidence="8">Chain-length determining protein</fullName>
    </submittedName>
</protein>